<keyword evidence="4" id="KW-1185">Reference proteome</keyword>
<protein>
    <recommendedName>
        <fullName evidence="5">Transmembrane protein</fullName>
    </recommendedName>
</protein>
<keyword evidence="2" id="KW-0812">Transmembrane</keyword>
<keyword evidence="2" id="KW-0472">Membrane</keyword>
<sequence>MGREEEMREGMCSLALFWRDEGQSGRVIRRSKQAYRHHTTAQEKPFAIISVIIIVNIIVFFFFFNLILGGPQRHHSRVHSRVPCHVPNELCASHTVPDTRGCCALRYVSKGKDEKSQTSQERGGNEEKNMLVKICIRSRFQWQLSNDQLKNQSSEEIESERDRRETQIANRQIADIKTARLKEEFSS</sequence>
<evidence type="ECO:0000256" key="1">
    <source>
        <dbReference type="SAM" id="MobiDB-lite"/>
    </source>
</evidence>
<accession>A0ABQ8GU34</accession>
<name>A0ABQ8GU34_9PEZI</name>
<keyword evidence="2" id="KW-1133">Transmembrane helix</keyword>
<dbReference type="EMBL" id="JAGTJR010000001">
    <property type="protein sequence ID" value="KAH7064773.1"/>
    <property type="molecule type" value="Genomic_DNA"/>
</dbReference>
<evidence type="ECO:0000313" key="4">
    <source>
        <dbReference type="Proteomes" id="UP000774617"/>
    </source>
</evidence>
<evidence type="ECO:0000313" key="3">
    <source>
        <dbReference type="EMBL" id="KAH7064773.1"/>
    </source>
</evidence>
<evidence type="ECO:0008006" key="5">
    <source>
        <dbReference type="Google" id="ProtNLM"/>
    </source>
</evidence>
<gene>
    <name evidence="3" type="ORF">B0J12DRAFT_11511</name>
</gene>
<comment type="caution">
    <text evidence="3">The sequence shown here is derived from an EMBL/GenBank/DDBJ whole genome shotgun (WGS) entry which is preliminary data.</text>
</comment>
<feature type="transmembrane region" description="Helical" evidence="2">
    <location>
        <begin position="46"/>
        <end position="68"/>
    </location>
</feature>
<reference evidence="3 4" key="1">
    <citation type="journal article" date="2021" name="Nat. Commun.">
        <title>Genetic determinants of endophytism in the Arabidopsis root mycobiome.</title>
        <authorList>
            <person name="Mesny F."/>
            <person name="Miyauchi S."/>
            <person name="Thiergart T."/>
            <person name="Pickel B."/>
            <person name="Atanasova L."/>
            <person name="Karlsson M."/>
            <person name="Huettel B."/>
            <person name="Barry K.W."/>
            <person name="Haridas S."/>
            <person name="Chen C."/>
            <person name="Bauer D."/>
            <person name="Andreopoulos W."/>
            <person name="Pangilinan J."/>
            <person name="LaButti K."/>
            <person name="Riley R."/>
            <person name="Lipzen A."/>
            <person name="Clum A."/>
            <person name="Drula E."/>
            <person name="Henrissat B."/>
            <person name="Kohler A."/>
            <person name="Grigoriev I.V."/>
            <person name="Martin F.M."/>
            <person name="Hacquard S."/>
        </authorList>
    </citation>
    <scope>NUCLEOTIDE SEQUENCE [LARGE SCALE GENOMIC DNA]</scope>
    <source>
        <strain evidence="3 4">MPI-SDFR-AT-0080</strain>
    </source>
</reference>
<dbReference type="Proteomes" id="UP000774617">
    <property type="component" value="Unassembled WGS sequence"/>
</dbReference>
<organism evidence="3 4">
    <name type="scientific">Macrophomina phaseolina</name>
    <dbReference type="NCBI Taxonomy" id="35725"/>
    <lineage>
        <taxon>Eukaryota</taxon>
        <taxon>Fungi</taxon>
        <taxon>Dikarya</taxon>
        <taxon>Ascomycota</taxon>
        <taxon>Pezizomycotina</taxon>
        <taxon>Dothideomycetes</taxon>
        <taxon>Dothideomycetes incertae sedis</taxon>
        <taxon>Botryosphaeriales</taxon>
        <taxon>Botryosphaeriaceae</taxon>
        <taxon>Macrophomina</taxon>
    </lineage>
</organism>
<feature type="region of interest" description="Disordered" evidence="1">
    <location>
        <begin position="151"/>
        <end position="170"/>
    </location>
</feature>
<proteinExistence type="predicted"/>
<evidence type="ECO:0000256" key="2">
    <source>
        <dbReference type="SAM" id="Phobius"/>
    </source>
</evidence>